<dbReference type="AlphaFoldDB" id="A0A5M8PIF0"/>
<dbReference type="OrthoDB" id="4502494at2759"/>
<gene>
    <name evidence="1" type="ORF">FRX48_07167</name>
</gene>
<evidence type="ECO:0000313" key="1">
    <source>
        <dbReference type="EMBL" id="KAA6408823.1"/>
    </source>
</evidence>
<protein>
    <submittedName>
        <fullName evidence="1">Uncharacterized protein</fullName>
    </submittedName>
</protein>
<name>A0A5M8PIF0_9LECA</name>
<sequence>MSSIPLFKIPTKFTFPDTPDTNNHTLDSFKASVLKDPEAWFNYMTSYHTSVLEFNNYYDALILEAHSLEDTNSTLTHVQQSERLSDPAVFDGTSSKLEGFLLELHAKMMMNVDRYSLPQDKLWYTIT</sequence>
<comment type="caution">
    <text evidence="1">The sequence shown here is derived from an EMBL/GenBank/DDBJ whole genome shotgun (WGS) entry which is preliminary data.</text>
</comment>
<dbReference type="Proteomes" id="UP000324767">
    <property type="component" value="Unassembled WGS sequence"/>
</dbReference>
<accession>A0A5M8PIF0</accession>
<proteinExistence type="predicted"/>
<dbReference type="EMBL" id="VXIT01000012">
    <property type="protein sequence ID" value="KAA6408823.1"/>
    <property type="molecule type" value="Genomic_DNA"/>
</dbReference>
<reference evidence="1 2" key="1">
    <citation type="submission" date="2019-09" db="EMBL/GenBank/DDBJ databases">
        <title>The hologenome of the rock-dwelling lichen Lasallia pustulata.</title>
        <authorList>
            <person name="Greshake Tzovaras B."/>
            <person name="Segers F."/>
            <person name="Bicker A."/>
            <person name="Dal Grande F."/>
            <person name="Otte J."/>
            <person name="Hankeln T."/>
            <person name="Schmitt I."/>
            <person name="Ebersberger I."/>
        </authorList>
    </citation>
    <scope>NUCLEOTIDE SEQUENCE [LARGE SCALE GENOMIC DNA]</scope>
    <source>
        <strain evidence="1">A1-1</strain>
    </source>
</reference>
<organism evidence="1 2">
    <name type="scientific">Lasallia pustulata</name>
    <dbReference type="NCBI Taxonomy" id="136370"/>
    <lineage>
        <taxon>Eukaryota</taxon>
        <taxon>Fungi</taxon>
        <taxon>Dikarya</taxon>
        <taxon>Ascomycota</taxon>
        <taxon>Pezizomycotina</taxon>
        <taxon>Lecanoromycetes</taxon>
        <taxon>OSLEUM clade</taxon>
        <taxon>Umbilicariomycetidae</taxon>
        <taxon>Umbilicariales</taxon>
        <taxon>Umbilicariaceae</taxon>
        <taxon>Lasallia</taxon>
    </lineage>
</organism>
<evidence type="ECO:0000313" key="2">
    <source>
        <dbReference type="Proteomes" id="UP000324767"/>
    </source>
</evidence>